<evidence type="ECO:0000313" key="5">
    <source>
        <dbReference type="Proteomes" id="UP001217754"/>
    </source>
</evidence>
<reference evidence="4" key="1">
    <citation type="submission" date="2023-03" db="EMBL/GenBank/DDBJ databases">
        <title>Mating type loci evolution in Malassezia.</title>
        <authorList>
            <person name="Coelho M.A."/>
        </authorList>
    </citation>
    <scope>NUCLEOTIDE SEQUENCE</scope>
    <source>
        <strain evidence="4">CBS 9431</strain>
    </source>
</reference>
<evidence type="ECO:0000313" key="4">
    <source>
        <dbReference type="EMBL" id="WFD38929.1"/>
    </source>
</evidence>
<dbReference type="InterPro" id="IPR000182">
    <property type="entry name" value="GNAT_dom"/>
</dbReference>
<keyword evidence="2 4" id="KW-0012">Acyltransferase</keyword>
<dbReference type="GO" id="GO:0007064">
    <property type="term" value="P:mitotic sister chromatid cohesion"/>
    <property type="evidence" value="ECO:0007669"/>
    <property type="project" value="TreeGrafter"/>
</dbReference>
<dbReference type="SUPFAM" id="SSF55729">
    <property type="entry name" value="Acyl-CoA N-acyltransferases (Nat)"/>
    <property type="match status" value="1"/>
</dbReference>
<protein>
    <submittedName>
        <fullName evidence="4">N-terminal methionine N(Alpha)-acetyltransferase NatE</fullName>
        <ecNumber evidence="4">2.3.1.258</ecNumber>
    </submittedName>
</protein>
<dbReference type="CDD" id="cd04301">
    <property type="entry name" value="NAT_SF"/>
    <property type="match status" value="1"/>
</dbReference>
<evidence type="ECO:0000256" key="2">
    <source>
        <dbReference type="ARBA" id="ARBA00023315"/>
    </source>
</evidence>
<proteinExistence type="predicted"/>
<keyword evidence="5" id="KW-1185">Reference proteome</keyword>
<organism evidence="4 5">
    <name type="scientific">Malassezia japonica</name>
    <dbReference type="NCBI Taxonomy" id="223818"/>
    <lineage>
        <taxon>Eukaryota</taxon>
        <taxon>Fungi</taxon>
        <taxon>Dikarya</taxon>
        <taxon>Basidiomycota</taxon>
        <taxon>Ustilaginomycotina</taxon>
        <taxon>Malasseziomycetes</taxon>
        <taxon>Malasseziales</taxon>
        <taxon>Malasseziaceae</taxon>
        <taxon>Malassezia</taxon>
    </lineage>
</organism>
<dbReference type="PANTHER" id="PTHR42919">
    <property type="entry name" value="N-ALPHA-ACETYLTRANSFERASE"/>
    <property type="match status" value="1"/>
</dbReference>
<dbReference type="Pfam" id="PF00583">
    <property type="entry name" value="Acetyltransf_1"/>
    <property type="match status" value="1"/>
</dbReference>
<accession>A0AAF0F2M6</accession>
<keyword evidence="1 4" id="KW-0808">Transferase</keyword>
<dbReference type="EMBL" id="CP119960">
    <property type="protein sequence ID" value="WFD38929.1"/>
    <property type="molecule type" value="Genomic_DNA"/>
</dbReference>
<dbReference type="PANTHER" id="PTHR42919:SF8">
    <property type="entry name" value="N-ALPHA-ACETYLTRANSFERASE 50"/>
    <property type="match status" value="1"/>
</dbReference>
<evidence type="ECO:0000256" key="1">
    <source>
        <dbReference type="ARBA" id="ARBA00022679"/>
    </source>
</evidence>
<dbReference type="Proteomes" id="UP001217754">
    <property type="component" value="Chromosome 3"/>
</dbReference>
<dbReference type="GO" id="GO:0120518">
    <property type="term" value="F:protein N-terminal-methionine acetyltransferase activity"/>
    <property type="evidence" value="ECO:0007669"/>
    <property type="project" value="UniProtKB-EC"/>
</dbReference>
<dbReference type="AlphaFoldDB" id="A0AAF0F2M6"/>
<dbReference type="InterPro" id="IPR016181">
    <property type="entry name" value="Acyl_CoA_acyltransferase"/>
</dbReference>
<feature type="domain" description="N-acetyltransferase" evidence="3">
    <location>
        <begin position="33"/>
        <end position="190"/>
    </location>
</feature>
<dbReference type="EC" id="2.3.1.258" evidence="4"/>
<gene>
    <name evidence="4" type="primary">NAT5</name>
    <name evidence="4" type="ORF">MJAP1_001895</name>
</gene>
<sequence length="190" mass="21012">MPDHPLPPAAYAERAKPADVAPVRRAVASRSAIAMADLTPNNVGQLRMLNTKLFPIPYSNQVYEQVLEEDMRPVCKLGLFNDIPVGNVCCRVEDGRDSAHCKVYIMTLGVLAPYRRLGVASALLQQVLDHAAPGMQFAGRRVEAVYLHVQVGNESARAFYEKAGFAVVGTVENYYHKLEQSSAWVLEKKE</sequence>
<dbReference type="FunFam" id="3.40.630.30:FF:000006">
    <property type="entry name" value="Putative n-alpha-acetyltransferase 50"/>
    <property type="match status" value="1"/>
</dbReference>
<dbReference type="GO" id="GO:0031415">
    <property type="term" value="C:NatA complex"/>
    <property type="evidence" value="ECO:0007669"/>
    <property type="project" value="TreeGrafter"/>
</dbReference>
<dbReference type="Gene3D" id="3.40.630.30">
    <property type="match status" value="1"/>
</dbReference>
<dbReference type="InterPro" id="IPR051556">
    <property type="entry name" value="N-term/lysine_N-AcTrnsfr"/>
</dbReference>
<dbReference type="GeneID" id="85225544"/>
<name>A0AAF0F2M6_9BASI</name>
<dbReference type="RefSeq" id="XP_060121826.1">
    <property type="nucleotide sequence ID" value="XM_060265843.1"/>
</dbReference>
<evidence type="ECO:0000259" key="3">
    <source>
        <dbReference type="PROSITE" id="PS51186"/>
    </source>
</evidence>
<dbReference type="PROSITE" id="PS51186">
    <property type="entry name" value="GNAT"/>
    <property type="match status" value="1"/>
</dbReference>